<dbReference type="RefSeq" id="WP_220207823.1">
    <property type="nucleotide sequence ID" value="NZ_BNJK01000001.1"/>
</dbReference>
<protein>
    <submittedName>
        <fullName evidence="1">Uncharacterized protein</fullName>
    </submittedName>
</protein>
<dbReference type="AlphaFoldDB" id="A0A8J3IRM3"/>
<dbReference type="EMBL" id="BNJK01000001">
    <property type="protein sequence ID" value="GHO97250.1"/>
    <property type="molecule type" value="Genomic_DNA"/>
</dbReference>
<sequence length="277" mass="32127">MKTTIEWTHRHLPDGTIIPGYTFNIAWGCMKVSEECRNCYAEGIASRYGMRLWGPQATTTRRTFGSTHWQKPLSWNREAEREGHRRSVFCSSMADVFEDHPTLEPEREKLWRLIARTPWLNWLLLTKRPEHILSMAPWQDGTWPDNVWIGVSAGNQRRANERLPLLIQIPAVVRFVSYEPALERVDFTPWVQQIDWLICGGESGALARPFDLDWARSARGQCQRAGVKFFFKQVGGRYHNSGGRLLDGRTRDELPPEKPEHVMGNVTTKTRIDTRKR</sequence>
<comment type="caution">
    <text evidence="1">The sequence shown here is derived from an EMBL/GenBank/DDBJ whole genome shotgun (WGS) entry which is preliminary data.</text>
</comment>
<evidence type="ECO:0000313" key="1">
    <source>
        <dbReference type="EMBL" id="GHO97250.1"/>
    </source>
</evidence>
<proteinExistence type="predicted"/>
<dbReference type="Proteomes" id="UP000597444">
    <property type="component" value="Unassembled WGS sequence"/>
</dbReference>
<gene>
    <name evidence="1" type="ORF">KSF_072980</name>
</gene>
<accession>A0A8J3IRM3</accession>
<keyword evidence="2" id="KW-1185">Reference proteome</keyword>
<name>A0A8J3IRM3_9CHLR</name>
<reference evidence="1" key="1">
    <citation type="submission" date="2020-10" db="EMBL/GenBank/DDBJ databases">
        <title>Taxonomic study of unclassified bacteria belonging to the class Ktedonobacteria.</title>
        <authorList>
            <person name="Yabe S."/>
            <person name="Wang C.M."/>
            <person name="Zheng Y."/>
            <person name="Sakai Y."/>
            <person name="Cavaletti L."/>
            <person name="Monciardini P."/>
            <person name="Donadio S."/>
        </authorList>
    </citation>
    <scope>NUCLEOTIDE SEQUENCE</scope>
    <source>
        <strain evidence="1">ID150040</strain>
    </source>
</reference>
<dbReference type="Pfam" id="PF07505">
    <property type="entry name" value="DUF5131"/>
    <property type="match status" value="1"/>
</dbReference>
<dbReference type="InterPro" id="IPR011101">
    <property type="entry name" value="DUF5131"/>
</dbReference>
<evidence type="ECO:0000313" key="2">
    <source>
        <dbReference type="Proteomes" id="UP000597444"/>
    </source>
</evidence>
<organism evidence="1 2">
    <name type="scientific">Reticulibacter mediterranei</name>
    <dbReference type="NCBI Taxonomy" id="2778369"/>
    <lineage>
        <taxon>Bacteria</taxon>
        <taxon>Bacillati</taxon>
        <taxon>Chloroflexota</taxon>
        <taxon>Ktedonobacteria</taxon>
        <taxon>Ktedonobacterales</taxon>
        <taxon>Reticulibacteraceae</taxon>
        <taxon>Reticulibacter</taxon>
    </lineage>
</organism>